<feature type="binding site" evidence="17">
    <location>
        <position position="137"/>
    </location>
    <ligand>
        <name>UDP-alpha-D-glucuronate</name>
        <dbReference type="ChEBI" id="CHEBI:58052"/>
    </ligand>
</feature>
<comment type="subcellular location">
    <subcellularLocation>
        <location evidence="2 20">Golgi apparatus membrane</location>
        <topology evidence="2 20">Single-pass type II membrane protein</topology>
    </subcellularLocation>
</comment>
<feature type="binding site" evidence="17">
    <location>
        <position position="83"/>
    </location>
    <ligand>
        <name>UDP-alpha-D-glucuronate</name>
        <dbReference type="ChEBI" id="CHEBI:58052"/>
    </ligand>
</feature>
<dbReference type="EMBL" id="JAPWDV010000003">
    <property type="protein sequence ID" value="KAJ6218196.1"/>
    <property type="molecule type" value="Genomic_DNA"/>
</dbReference>
<evidence type="ECO:0000313" key="22">
    <source>
        <dbReference type="Proteomes" id="UP001142055"/>
    </source>
</evidence>
<evidence type="ECO:0000256" key="2">
    <source>
        <dbReference type="ARBA" id="ARBA00004323"/>
    </source>
</evidence>
<dbReference type="PANTHER" id="PTHR10896">
    <property type="entry name" value="GALACTOSYLGALACTOSYLXYLOSYLPROTEIN 3-BETA-GLUCURONOSYLTRANSFERASE BETA-1,3-GLUCURONYLTRANSFERASE"/>
    <property type="match status" value="1"/>
</dbReference>
<keyword evidence="10 20" id="KW-1133">Transmembrane helix</keyword>
<reference evidence="21" key="1">
    <citation type="submission" date="2022-12" db="EMBL/GenBank/DDBJ databases">
        <title>Genome assemblies of Blomia tropicalis.</title>
        <authorList>
            <person name="Cui Y."/>
        </authorList>
    </citation>
    <scope>NUCLEOTIDE SEQUENCE</scope>
    <source>
        <tissue evidence="21">Adult mites</tissue>
    </source>
</reference>
<keyword evidence="22" id="KW-1185">Reference proteome</keyword>
<dbReference type="InterPro" id="IPR029044">
    <property type="entry name" value="Nucleotide-diphossugar_trans"/>
</dbReference>
<feature type="site" description="Interaction with galactose moiety of substrate glycoprotein" evidence="19">
    <location>
        <position position="286"/>
    </location>
</feature>
<dbReference type="GO" id="GO:0005975">
    <property type="term" value="P:carbohydrate metabolic process"/>
    <property type="evidence" value="ECO:0007669"/>
    <property type="project" value="TreeGrafter"/>
</dbReference>
<keyword evidence="9 20" id="KW-0735">Signal-anchor</keyword>
<comment type="cofactor">
    <cofactor evidence="1 18 20">
        <name>Mn(2+)</name>
        <dbReference type="ChEBI" id="CHEBI:29035"/>
    </cofactor>
</comment>
<dbReference type="SUPFAM" id="SSF53448">
    <property type="entry name" value="Nucleotide-diphospho-sugar transferases"/>
    <property type="match status" value="1"/>
</dbReference>
<feature type="binding site" evidence="17">
    <location>
        <begin position="52"/>
        <end position="54"/>
    </location>
    <ligand>
        <name>UDP-alpha-D-glucuronate</name>
        <dbReference type="ChEBI" id="CHEBI:58052"/>
    </ligand>
</feature>
<evidence type="ECO:0000256" key="17">
    <source>
        <dbReference type="PIRSR" id="PIRSR605027-2"/>
    </source>
</evidence>
<dbReference type="GO" id="GO:0050650">
    <property type="term" value="P:chondroitin sulfate proteoglycan biosynthetic process"/>
    <property type="evidence" value="ECO:0007669"/>
    <property type="project" value="TreeGrafter"/>
</dbReference>
<dbReference type="OMA" id="RTEYAYG"/>
<dbReference type="Pfam" id="PF03360">
    <property type="entry name" value="Glyco_transf_43"/>
    <property type="match status" value="1"/>
</dbReference>
<evidence type="ECO:0000256" key="10">
    <source>
        <dbReference type="ARBA" id="ARBA00022989"/>
    </source>
</evidence>
<comment type="pathway">
    <text evidence="3 20">Protein modification; protein glycosylation.</text>
</comment>
<dbReference type="CDD" id="cd00218">
    <property type="entry name" value="GlcAT-I"/>
    <property type="match status" value="1"/>
</dbReference>
<dbReference type="GO" id="GO:0046872">
    <property type="term" value="F:metal ion binding"/>
    <property type="evidence" value="ECO:0007669"/>
    <property type="project" value="UniProtKB-KW"/>
</dbReference>
<feature type="binding site" evidence="18">
    <location>
        <position position="163"/>
    </location>
    <ligand>
        <name>Mn(2+)</name>
        <dbReference type="ChEBI" id="CHEBI:29035"/>
    </ligand>
</feature>
<comment type="caution">
    <text evidence="21">The sequence shown here is derived from an EMBL/GenBank/DDBJ whole genome shotgun (WGS) entry which is preliminary data.</text>
</comment>
<evidence type="ECO:0000256" key="11">
    <source>
        <dbReference type="ARBA" id="ARBA00023034"/>
    </source>
</evidence>
<feature type="active site" description="Proton donor/acceptor" evidence="16">
    <location>
        <position position="248"/>
    </location>
</feature>
<dbReference type="GO" id="GO:0015018">
    <property type="term" value="F:galactosylgalactosylxylosylprotein 3-beta-glucuronosyltransferase activity"/>
    <property type="evidence" value="ECO:0007669"/>
    <property type="project" value="UniProtKB-UniRule"/>
</dbReference>
<dbReference type="InterPro" id="IPR005027">
    <property type="entry name" value="Glyco_trans_43"/>
</dbReference>
<evidence type="ECO:0000256" key="12">
    <source>
        <dbReference type="ARBA" id="ARBA00023136"/>
    </source>
</evidence>
<evidence type="ECO:0000256" key="18">
    <source>
        <dbReference type="PIRSR" id="PIRSR605027-3"/>
    </source>
</evidence>
<dbReference type="GO" id="GO:0000139">
    <property type="term" value="C:Golgi membrane"/>
    <property type="evidence" value="ECO:0007669"/>
    <property type="project" value="UniProtKB-SubCell"/>
</dbReference>
<feature type="binding site" evidence="17">
    <location>
        <begin position="276"/>
        <end position="278"/>
    </location>
    <ligand>
        <name>UDP-alpha-D-glucuronate</name>
        <dbReference type="ChEBI" id="CHEBI:58052"/>
    </ligand>
</feature>
<evidence type="ECO:0000256" key="20">
    <source>
        <dbReference type="RuleBase" id="RU363127"/>
    </source>
</evidence>
<keyword evidence="13" id="KW-0325">Glycoprotein</keyword>
<feature type="site" description="Interaction with galactose moiety of substrate glycoprotein" evidence="19">
    <location>
        <position position="194"/>
    </location>
</feature>
<evidence type="ECO:0000256" key="5">
    <source>
        <dbReference type="ARBA" id="ARBA00012641"/>
    </source>
</evidence>
<evidence type="ECO:0000256" key="4">
    <source>
        <dbReference type="ARBA" id="ARBA00007706"/>
    </source>
</evidence>
<evidence type="ECO:0000256" key="16">
    <source>
        <dbReference type="PIRSR" id="PIRSR605027-1"/>
    </source>
</evidence>
<evidence type="ECO:0000256" key="7">
    <source>
        <dbReference type="ARBA" id="ARBA00022692"/>
    </source>
</evidence>
<evidence type="ECO:0000256" key="6">
    <source>
        <dbReference type="ARBA" id="ARBA00022679"/>
    </source>
</evidence>
<comment type="catalytic activity">
    <reaction evidence="15 20">
        <text>3-O-(beta-D-galactosyl-(1-&gt;3)-beta-D-galactosyl-(1-&gt;4)-beta-D-xylosyl)-L-seryl-[protein] + UDP-alpha-D-glucuronate = 3-O-(beta-D-GlcA-(1-&gt;3)-beta-D-Gal-(1-&gt;3)-beta-D-Gal-(1-&gt;4)-beta-D-Xyl)-L-seryl-[protein] + UDP + H(+)</text>
        <dbReference type="Rhea" id="RHEA:24168"/>
        <dbReference type="Rhea" id="RHEA-COMP:12571"/>
        <dbReference type="Rhea" id="RHEA-COMP:12573"/>
        <dbReference type="ChEBI" id="CHEBI:15378"/>
        <dbReference type="ChEBI" id="CHEBI:58052"/>
        <dbReference type="ChEBI" id="CHEBI:58223"/>
        <dbReference type="ChEBI" id="CHEBI:132090"/>
        <dbReference type="ChEBI" id="CHEBI:132093"/>
        <dbReference type="EC" id="2.4.1.135"/>
    </reaction>
</comment>
<evidence type="ECO:0000313" key="21">
    <source>
        <dbReference type="EMBL" id="KAJ6218196.1"/>
    </source>
</evidence>
<feature type="binding site" evidence="17">
    <location>
        <position position="132"/>
    </location>
    <ligand>
        <name>UDP-alpha-D-glucuronate</name>
        <dbReference type="ChEBI" id="CHEBI:58052"/>
    </ligand>
</feature>
<keyword evidence="11 20" id="KW-0333">Golgi apparatus</keyword>
<dbReference type="FunFam" id="3.90.550.10:FF:000044">
    <property type="entry name" value="Galactosylgalactosylxylosylprotein 3-beta-glucuronosyltransferase"/>
    <property type="match status" value="1"/>
</dbReference>
<proteinExistence type="inferred from homology"/>
<dbReference type="Proteomes" id="UP001142055">
    <property type="component" value="Chromosome 3"/>
</dbReference>
<keyword evidence="12 20" id="KW-0472">Membrane</keyword>
<evidence type="ECO:0000256" key="15">
    <source>
        <dbReference type="ARBA" id="ARBA00047979"/>
    </source>
</evidence>
<name>A0A9Q0RKZ6_BLOTA</name>
<keyword evidence="14 18" id="KW-0464">Manganese</keyword>
<evidence type="ECO:0000256" key="8">
    <source>
        <dbReference type="ARBA" id="ARBA00022723"/>
    </source>
</evidence>
<dbReference type="Gene3D" id="3.90.550.10">
    <property type="entry name" value="Spore Coat Polysaccharide Biosynthesis Protein SpsA, Chain A"/>
    <property type="match status" value="1"/>
</dbReference>
<feature type="binding site" evidence="17">
    <location>
        <begin position="161"/>
        <end position="163"/>
    </location>
    <ligand>
        <name>UDP-alpha-D-glucuronate</name>
        <dbReference type="ChEBI" id="CHEBI:58052"/>
    </ligand>
</feature>
<feature type="transmembrane region" description="Helical" evidence="20">
    <location>
        <begin position="6"/>
        <end position="25"/>
    </location>
</feature>
<dbReference type="EC" id="2.4.1.135" evidence="5 20"/>
<evidence type="ECO:0000256" key="19">
    <source>
        <dbReference type="PIRSR" id="PIRSR605027-4"/>
    </source>
</evidence>
<keyword evidence="8 18" id="KW-0479">Metal-binding</keyword>
<organism evidence="21 22">
    <name type="scientific">Blomia tropicalis</name>
    <name type="common">Mite</name>
    <dbReference type="NCBI Taxonomy" id="40697"/>
    <lineage>
        <taxon>Eukaryota</taxon>
        <taxon>Metazoa</taxon>
        <taxon>Ecdysozoa</taxon>
        <taxon>Arthropoda</taxon>
        <taxon>Chelicerata</taxon>
        <taxon>Arachnida</taxon>
        <taxon>Acari</taxon>
        <taxon>Acariformes</taxon>
        <taxon>Sarcoptiformes</taxon>
        <taxon>Astigmata</taxon>
        <taxon>Glycyphagoidea</taxon>
        <taxon>Echimyopodidae</taxon>
        <taxon>Blomia</taxon>
    </lineage>
</organism>
<evidence type="ECO:0000256" key="3">
    <source>
        <dbReference type="ARBA" id="ARBA00004922"/>
    </source>
</evidence>
<evidence type="ECO:0000256" key="1">
    <source>
        <dbReference type="ARBA" id="ARBA00001936"/>
    </source>
</evidence>
<keyword evidence="6 20" id="KW-0808">Transferase</keyword>
<dbReference type="PANTHER" id="PTHR10896:SF65">
    <property type="entry name" value="GALACTOSYLGALACTOSYLXYLOSYLPROTEIN 3-BETA-GLUCURONOSYLTRANSFERASE 3"/>
    <property type="match status" value="1"/>
</dbReference>
<comment type="similarity">
    <text evidence="4 20">Belongs to the glycosyltransferase 43 family.</text>
</comment>
<evidence type="ECO:0000256" key="9">
    <source>
        <dbReference type="ARBA" id="ARBA00022968"/>
    </source>
</evidence>
<evidence type="ECO:0000256" key="14">
    <source>
        <dbReference type="ARBA" id="ARBA00023211"/>
    </source>
</evidence>
<evidence type="ECO:0000256" key="13">
    <source>
        <dbReference type="ARBA" id="ARBA00023180"/>
    </source>
</evidence>
<keyword evidence="7 20" id="KW-0812">Transmembrane</keyword>
<protein>
    <recommendedName>
        <fullName evidence="5 20">Galactosylgalactosylxylosylprotein 3-beta-glucuronosyltransferase</fullName>
        <ecNumber evidence="5 20">2.4.1.135</ecNumber>
    </recommendedName>
</protein>
<dbReference type="AlphaFoldDB" id="A0A9Q0RKZ6"/>
<accession>A0A9Q0RKZ6</accession>
<sequence length="301" mass="35330">MRAKRFLLWGIVLCTFTIINLYLYLNANQNKEITRNFSLTQEEKITIYFITPTYWRHVQKAELIRISHTLLLVHNVHWILVEDAPNKTKLVTNLLRETSLRQNYGFKYTHLNEPTPMHFKTKDTDPNWLKPRGVWQRNKALEWLREHSNSINTNGVVYFGDDDNTYDLKLFDEIRSTTKVSVFPVALVGGLLVEKPIVVSEKVTGFNSVWQPNRKYPVDMAGFAINLNLILEKKNVLFSENVARGYQETHLLKQLVDSYDQLEPKATSCRKILVWHTRTQLPKLRQEKKLKIPSNFNMLDD</sequence>
<gene>
    <name evidence="21" type="ORF">RDWZM_009353</name>
</gene>